<dbReference type="EMBL" id="SMMG02000006">
    <property type="protein sequence ID" value="KAA3471021.1"/>
    <property type="molecule type" value="Genomic_DNA"/>
</dbReference>
<keyword evidence="2" id="KW-0378">Hydrolase</keyword>
<dbReference type="Proteomes" id="UP000325315">
    <property type="component" value="Unassembled WGS sequence"/>
</dbReference>
<proteinExistence type="predicted"/>
<keyword evidence="3" id="KW-1185">Reference proteome</keyword>
<evidence type="ECO:0000256" key="1">
    <source>
        <dbReference type="SAM" id="SignalP"/>
    </source>
</evidence>
<evidence type="ECO:0000313" key="3">
    <source>
        <dbReference type="Proteomes" id="UP000325315"/>
    </source>
</evidence>
<feature type="chain" id="PRO_5022808267" evidence="1">
    <location>
        <begin position="26"/>
        <end position="65"/>
    </location>
</feature>
<dbReference type="OrthoDB" id="10261904at2759"/>
<sequence length="65" mass="7300">MRSFLLLLLSSSFPTIGPLLSLVSANQCFFSSLLISVLAHRPVRWFLLDLTRIPCRNPCRHSSAV</sequence>
<gene>
    <name evidence="2" type="ORF">EPI10_016681</name>
</gene>
<evidence type="ECO:0000313" key="2">
    <source>
        <dbReference type="EMBL" id="KAA3471021.1"/>
    </source>
</evidence>
<dbReference type="GO" id="GO:0004386">
    <property type="term" value="F:helicase activity"/>
    <property type="evidence" value="ECO:0007669"/>
    <property type="project" value="UniProtKB-KW"/>
</dbReference>
<accession>A0A5B6VPI3</accession>
<keyword evidence="2" id="KW-0547">Nucleotide-binding</keyword>
<reference evidence="2" key="1">
    <citation type="submission" date="2019-08" db="EMBL/GenBank/DDBJ databases">
        <authorList>
            <person name="Liu F."/>
        </authorList>
    </citation>
    <scope>NUCLEOTIDE SEQUENCE [LARGE SCALE GENOMIC DNA]</scope>
    <source>
        <strain evidence="2">PA1801</strain>
        <tissue evidence="2">Leaf</tissue>
    </source>
</reference>
<dbReference type="AlphaFoldDB" id="A0A5B6VPI3"/>
<keyword evidence="2" id="KW-0347">Helicase</keyword>
<comment type="caution">
    <text evidence="2">The sequence shown here is derived from an EMBL/GenBank/DDBJ whole genome shotgun (WGS) entry which is preliminary data.</text>
</comment>
<name>A0A5B6VPI3_9ROSI</name>
<protein>
    <submittedName>
        <fullName evidence="2">DEAD-box ATP-dependent RNA helicase 36-like</fullName>
    </submittedName>
</protein>
<keyword evidence="2" id="KW-0067">ATP-binding</keyword>
<feature type="signal peptide" evidence="1">
    <location>
        <begin position="1"/>
        <end position="25"/>
    </location>
</feature>
<organism evidence="2 3">
    <name type="scientific">Gossypium australe</name>
    <dbReference type="NCBI Taxonomy" id="47621"/>
    <lineage>
        <taxon>Eukaryota</taxon>
        <taxon>Viridiplantae</taxon>
        <taxon>Streptophyta</taxon>
        <taxon>Embryophyta</taxon>
        <taxon>Tracheophyta</taxon>
        <taxon>Spermatophyta</taxon>
        <taxon>Magnoliopsida</taxon>
        <taxon>eudicotyledons</taxon>
        <taxon>Gunneridae</taxon>
        <taxon>Pentapetalae</taxon>
        <taxon>rosids</taxon>
        <taxon>malvids</taxon>
        <taxon>Malvales</taxon>
        <taxon>Malvaceae</taxon>
        <taxon>Malvoideae</taxon>
        <taxon>Gossypium</taxon>
    </lineage>
</organism>
<keyword evidence="1" id="KW-0732">Signal</keyword>